<protein>
    <submittedName>
        <fullName evidence="3">Uncharacterized protein</fullName>
    </submittedName>
</protein>
<evidence type="ECO:0000256" key="1">
    <source>
        <dbReference type="ARBA" id="ARBA00009003"/>
    </source>
</evidence>
<dbReference type="SUPFAM" id="SSF53448">
    <property type="entry name" value="Nucleotide-diphospho-sugar transferases"/>
    <property type="match status" value="1"/>
</dbReference>
<evidence type="ECO:0000256" key="2">
    <source>
        <dbReference type="SAM" id="MobiDB-lite"/>
    </source>
</evidence>
<evidence type="ECO:0000313" key="4">
    <source>
        <dbReference type="Proteomes" id="UP001303473"/>
    </source>
</evidence>
<feature type="region of interest" description="Disordered" evidence="2">
    <location>
        <begin position="208"/>
        <end position="228"/>
    </location>
</feature>
<dbReference type="InterPro" id="IPR029044">
    <property type="entry name" value="Nucleotide-diphossugar_trans"/>
</dbReference>
<comment type="caution">
    <text evidence="3">The sequence shown here is derived from an EMBL/GenBank/DDBJ whole genome shotgun (WGS) entry which is preliminary data.</text>
</comment>
<dbReference type="Proteomes" id="UP001303473">
    <property type="component" value="Unassembled WGS sequence"/>
</dbReference>
<dbReference type="Pfam" id="PF04488">
    <property type="entry name" value="Gly_transf_sug"/>
    <property type="match status" value="1"/>
</dbReference>
<proteinExistence type="inferred from homology"/>
<dbReference type="GO" id="GO:1901135">
    <property type="term" value="P:carbohydrate derivative metabolic process"/>
    <property type="evidence" value="ECO:0007669"/>
    <property type="project" value="UniProtKB-ARBA"/>
</dbReference>
<name>A0AAN6S018_9PEZI</name>
<accession>A0AAN6S018</accession>
<dbReference type="Gene3D" id="3.90.550.20">
    <property type="match status" value="1"/>
</dbReference>
<comment type="similarity">
    <text evidence="1">Belongs to the glycosyltransferase 32 family.</text>
</comment>
<dbReference type="EMBL" id="MU853943">
    <property type="protein sequence ID" value="KAK3935073.1"/>
    <property type="molecule type" value="Genomic_DNA"/>
</dbReference>
<dbReference type="PANTHER" id="PTHR46830:SF2">
    <property type="entry name" value="ALPHA-1,4-N-ACETYLGLUCOSAMINYLTRANSFERASE"/>
    <property type="match status" value="1"/>
</dbReference>
<dbReference type="AlphaFoldDB" id="A0AAN6S018"/>
<reference evidence="4" key="1">
    <citation type="journal article" date="2023" name="Mol. Phylogenet. Evol.">
        <title>Genome-scale phylogeny and comparative genomics of the fungal order Sordariales.</title>
        <authorList>
            <person name="Hensen N."/>
            <person name="Bonometti L."/>
            <person name="Westerberg I."/>
            <person name="Brannstrom I.O."/>
            <person name="Guillou S."/>
            <person name="Cros-Aarteil S."/>
            <person name="Calhoun S."/>
            <person name="Haridas S."/>
            <person name="Kuo A."/>
            <person name="Mondo S."/>
            <person name="Pangilinan J."/>
            <person name="Riley R."/>
            <person name="LaButti K."/>
            <person name="Andreopoulos B."/>
            <person name="Lipzen A."/>
            <person name="Chen C."/>
            <person name="Yan M."/>
            <person name="Daum C."/>
            <person name="Ng V."/>
            <person name="Clum A."/>
            <person name="Steindorff A."/>
            <person name="Ohm R.A."/>
            <person name="Martin F."/>
            <person name="Silar P."/>
            <person name="Natvig D.O."/>
            <person name="Lalanne C."/>
            <person name="Gautier V."/>
            <person name="Ament-Velasquez S.L."/>
            <person name="Kruys A."/>
            <person name="Hutchinson M.I."/>
            <person name="Powell A.J."/>
            <person name="Barry K."/>
            <person name="Miller A.N."/>
            <person name="Grigoriev I.V."/>
            <person name="Debuchy R."/>
            <person name="Gladieux P."/>
            <person name="Hiltunen Thoren M."/>
            <person name="Johannesson H."/>
        </authorList>
    </citation>
    <scope>NUCLEOTIDE SEQUENCE [LARGE SCALE GENOMIC DNA]</scope>
    <source>
        <strain evidence="4">CBS 340.73</strain>
    </source>
</reference>
<dbReference type="InterPro" id="IPR007577">
    <property type="entry name" value="GlycoTrfase_DXD_sugar-bd_CS"/>
</dbReference>
<evidence type="ECO:0000313" key="3">
    <source>
        <dbReference type="EMBL" id="KAK3935073.1"/>
    </source>
</evidence>
<sequence>MQLVALPFAHDSLSCFRNSGYLRGSFDVYEVEDGIALRRRRQKLYLWLLWLLLKTHGDSVTRARNGTAGKWNKYINMFGIKINTVVVPTHAGNGKEINGMEHRSDFVRVKAVHDFGGIYIDWDVHVLRDIKFLRESGFKAIGGRQLGGEINSGTFPSWRNAALTQIGQRLVREPGEMLIMEQDAFAPGSWMYEDNVRLFGGHNTTTSNLENIAQGDPLPSYEEGDKHERPNDFPDWARDWSTTYMLHAFTPDRGGRKIEGYDHISPRYVLERQSNFARAVYPIAKRMYDEGLVRIDDSYNGM</sequence>
<organism evidence="3 4">
    <name type="scientific">Diplogelasinospora grovesii</name>
    <dbReference type="NCBI Taxonomy" id="303347"/>
    <lineage>
        <taxon>Eukaryota</taxon>
        <taxon>Fungi</taxon>
        <taxon>Dikarya</taxon>
        <taxon>Ascomycota</taxon>
        <taxon>Pezizomycotina</taxon>
        <taxon>Sordariomycetes</taxon>
        <taxon>Sordariomycetidae</taxon>
        <taxon>Sordariales</taxon>
        <taxon>Diplogelasinosporaceae</taxon>
        <taxon>Diplogelasinospora</taxon>
    </lineage>
</organism>
<dbReference type="PANTHER" id="PTHR46830">
    <property type="entry name" value="TRANSFERASE, PUTATIVE-RELATED"/>
    <property type="match status" value="1"/>
</dbReference>
<gene>
    <name evidence="3" type="ORF">QBC46DRAFT_462284</name>
</gene>
<keyword evidence="4" id="KW-1185">Reference proteome</keyword>